<evidence type="ECO:0000313" key="3">
    <source>
        <dbReference type="Proteomes" id="UP000193200"/>
    </source>
</evidence>
<reference evidence="2 3" key="1">
    <citation type="submission" date="2017-03" db="EMBL/GenBank/DDBJ databases">
        <authorList>
            <person name="Afonso C.L."/>
            <person name="Miller P.J."/>
            <person name="Scott M.A."/>
            <person name="Spackman E."/>
            <person name="Goraichik I."/>
            <person name="Dimitrov K.M."/>
            <person name="Suarez D.L."/>
            <person name="Swayne D.E."/>
        </authorList>
    </citation>
    <scope>NUCLEOTIDE SEQUENCE [LARGE SCALE GENOMIC DNA]</scope>
    <source>
        <strain evidence="2 3">CECT 7691</strain>
    </source>
</reference>
<dbReference type="InParanoid" id="A0A1Y5THA7"/>
<dbReference type="Pfam" id="PF13452">
    <property type="entry name" value="FAS1_DH_region"/>
    <property type="match status" value="1"/>
</dbReference>
<dbReference type="Gene3D" id="3.10.129.10">
    <property type="entry name" value="Hotdog Thioesterase"/>
    <property type="match status" value="1"/>
</dbReference>
<dbReference type="SUPFAM" id="SSF54637">
    <property type="entry name" value="Thioesterase/thiol ester dehydrase-isomerase"/>
    <property type="match status" value="1"/>
</dbReference>
<feature type="domain" description="FAS1-like dehydratase" evidence="1">
    <location>
        <begin position="7"/>
        <end position="136"/>
    </location>
</feature>
<dbReference type="CDD" id="cd03441">
    <property type="entry name" value="R_hydratase_like"/>
    <property type="match status" value="1"/>
</dbReference>
<evidence type="ECO:0000259" key="1">
    <source>
        <dbReference type="Pfam" id="PF13452"/>
    </source>
</evidence>
<dbReference type="EMBL" id="FWFR01000002">
    <property type="protein sequence ID" value="SLN63871.1"/>
    <property type="molecule type" value="Genomic_DNA"/>
</dbReference>
<dbReference type="RefSeq" id="WP_085884203.1">
    <property type="nucleotide sequence ID" value="NZ_FWFR01000002.1"/>
</dbReference>
<dbReference type="AlphaFoldDB" id="A0A1Y5THA7"/>
<dbReference type="InterPro" id="IPR016709">
    <property type="entry name" value="HadA-like"/>
</dbReference>
<organism evidence="2 3">
    <name type="scientific">Oceanibacterium hippocampi</name>
    <dbReference type="NCBI Taxonomy" id="745714"/>
    <lineage>
        <taxon>Bacteria</taxon>
        <taxon>Pseudomonadati</taxon>
        <taxon>Pseudomonadota</taxon>
        <taxon>Alphaproteobacteria</taxon>
        <taxon>Sneathiellales</taxon>
        <taxon>Sneathiellaceae</taxon>
        <taxon>Oceanibacterium</taxon>
    </lineage>
</organism>
<dbReference type="Proteomes" id="UP000193200">
    <property type="component" value="Unassembled WGS sequence"/>
</dbReference>
<dbReference type="InterPro" id="IPR039569">
    <property type="entry name" value="FAS1-like_DH_region"/>
</dbReference>
<dbReference type="PIRSF" id="PIRSF018072">
    <property type="entry name" value="UCP018072"/>
    <property type="match status" value="1"/>
</dbReference>
<proteinExistence type="predicted"/>
<sequence>MTEIDRSLIGSEFGPYTVEVEKGAIRKFAEAIGDPNPVYRDAAAAQAQGYAGIIAPPTFPVTFYPPEEPVWTRDLDRRRILAGEQHFTYSRPVVAGDVLTCRVIFRDVQEKSGKSGRMEILHQEIRGEDADGKHVFSIARSTVYREAGNELKK</sequence>
<evidence type="ECO:0000313" key="2">
    <source>
        <dbReference type="EMBL" id="SLN63871.1"/>
    </source>
</evidence>
<dbReference type="InterPro" id="IPR029069">
    <property type="entry name" value="HotDog_dom_sf"/>
</dbReference>
<gene>
    <name evidence="2" type="ORF">OCH7691_02880</name>
</gene>
<dbReference type="OrthoDB" id="5522043at2"/>
<keyword evidence="3" id="KW-1185">Reference proteome</keyword>
<accession>A0A1Y5THA7</accession>
<name>A0A1Y5THA7_9PROT</name>
<protein>
    <recommendedName>
        <fullName evidence="1">FAS1-like dehydratase domain-containing protein</fullName>
    </recommendedName>
</protein>